<dbReference type="GO" id="GO:0005737">
    <property type="term" value="C:cytoplasm"/>
    <property type="evidence" value="ECO:0007669"/>
    <property type="project" value="TreeGrafter"/>
</dbReference>
<dbReference type="Gene3D" id="3.40.50.720">
    <property type="entry name" value="NAD(P)-binding Rossmann-like Domain"/>
    <property type="match status" value="1"/>
</dbReference>
<protein>
    <recommendedName>
        <fullName evidence="1">Gfo/Idh/MocA-like oxidoreductase N-terminal domain-containing protein</fullName>
    </recommendedName>
</protein>
<dbReference type="AlphaFoldDB" id="A0AAN6K0Y5"/>
<organism evidence="2 3">
    <name type="scientific">Friedmanniomyces endolithicus</name>
    <dbReference type="NCBI Taxonomy" id="329885"/>
    <lineage>
        <taxon>Eukaryota</taxon>
        <taxon>Fungi</taxon>
        <taxon>Dikarya</taxon>
        <taxon>Ascomycota</taxon>
        <taxon>Pezizomycotina</taxon>
        <taxon>Dothideomycetes</taxon>
        <taxon>Dothideomycetidae</taxon>
        <taxon>Mycosphaerellales</taxon>
        <taxon>Teratosphaeriaceae</taxon>
        <taxon>Friedmanniomyces</taxon>
    </lineage>
</organism>
<sequence>MSSSRRVVNVGLIGCGEVAQTVHIPTLNHFNEYYRITYLCDTSEQALKQCESKVCGSARPKLTKNAVELCSSPDVDVVFVINANEDHMPHTVFALQHDKIAFVEKLMAMNHRDVELILDAERKSKGTVMVGYMRRYATAFIDAVKEIGTFPHRFSDYSHEDARELADSNADWYNQGLKEDLDIPVTEQSKTMWSLLGSLGSHDLSVMREALGMPKSVLGCSIDAETPFWNVLFQYPGFACSYESGINEVPRFDAHLEVYSRTKQITVQYDTPFIKGLPITMTIRENIDGGLQERIVRKTYEDSYTLEYKELYALVTEGTPVKTSVEDAAQDLKIFQMIMIAGQSQM</sequence>
<evidence type="ECO:0000259" key="1">
    <source>
        <dbReference type="Pfam" id="PF01408"/>
    </source>
</evidence>
<reference evidence="2" key="1">
    <citation type="submission" date="2023-06" db="EMBL/GenBank/DDBJ databases">
        <title>Black Yeasts Isolated from many extreme environments.</title>
        <authorList>
            <person name="Coleine C."/>
            <person name="Stajich J.E."/>
            <person name="Selbmann L."/>
        </authorList>
    </citation>
    <scope>NUCLEOTIDE SEQUENCE</scope>
    <source>
        <strain evidence="2">CCFEE 5200</strain>
    </source>
</reference>
<dbReference type="InterPro" id="IPR036291">
    <property type="entry name" value="NAD(P)-bd_dom_sf"/>
</dbReference>
<dbReference type="EMBL" id="JAUJLE010000344">
    <property type="protein sequence ID" value="KAK0959833.1"/>
    <property type="molecule type" value="Genomic_DNA"/>
</dbReference>
<keyword evidence="3" id="KW-1185">Reference proteome</keyword>
<gene>
    <name evidence="2" type="ORF">LTR91_020646</name>
</gene>
<dbReference type="GO" id="GO:0006740">
    <property type="term" value="P:NADPH regeneration"/>
    <property type="evidence" value="ECO:0007669"/>
    <property type="project" value="TreeGrafter"/>
</dbReference>
<proteinExistence type="predicted"/>
<dbReference type="InterPro" id="IPR000683">
    <property type="entry name" value="Gfo/Idh/MocA-like_OxRdtase_N"/>
</dbReference>
<dbReference type="Proteomes" id="UP001175353">
    <property type="component" value="Unassembled WGS sequence"/>
</dbReference>
<evidence type="ECO:0000313" key="2">
    <source>
        <dbReference type="EMBL" id="KAK0959833.1"/>
    </source>
</evidence>
<name>A0AAN6K0Y5_9PEZI</name>
<dbReference type="GO" id="GO:0000166">
    <property type="term" value="F:nucleotide binding"/>
    <property type="evidence" value="ECO:0007669"/>
    <property type="project" value="InterPro"/>
</dbReference>
<dbReference type="PANTHER" id="PTHR42840">
    <property type="entry name" value="NAD(P)-BINDING ROSSMANN-FOLD SUPERFAMILY PROTEIN-RELATED"/>
    <property type="match status" value="1"/>
</dbReference>
<dbReference type="Gene3D" id="3.30.360.10">
    <property type="entry name" value="Dihydrodipicolinate Reductase, domain 2"/>
    <property type="match status" value="1"/>
</dbReference>
<evidence type="ECO:0000313" key="3">
    <source>
        <dbReference type="Proteomes" id="UP001175353"/>
    </source>
</evidence>
<dbReference type="PANTHER" id="PTHR42840:SF7">
    <property type="entry name" value="BINDING ROSSMANN FOLD OXIDOREDUCTASE, PUTATIVE (AFU_ORTHOLOGUE AFUA_4G10190)-RELATED"/>
    <property type="match status" value="1"/>
</dbReference>
<dbReference type="GO" id="GO:0016491">
    <property type="term" value="F:oxidoreductase activity"/>
    <property type="evidence" value="ECO:0007669"/>
    <property type="project" value="TreeGrafter"/>
</dbReference>
<feature type="domain" description="Gfo/Idh/MocA-like oxidoreductase N-terminal" evidence="1">
    <location>
        <begin position="8"/>
        <end position="132"/>
    </location>
</feature>
<accession>A0AAN6K0Y5</accession>
<comment type="caution">
    <text evidence="2">The sequence shown here is derived from an EMBL/GenBank/DDBJ whole genome shotgun (WGS) entry which is preliminary data.</text>
</comment>
<dbReference type="Pfam" id="PF01408">
    <property type="entry name" value="GFO_IDH_MocA"/>
    <property type="match status" value="1"/>
</dbReference>
<dbReference type="SUPFAM" id="SSF51735">
    <property type="entry name" value="NAD(P)-binding Rossmann-fold domains"/>
    <property type="match status" value="1"/>
</dbReference>